<dbReference type="EMBL" id="CATWHI010000002">
    <property type="protein sequence ID" value="CAJ0739906.1"/>
    <property type="molecule type" value="Genomic_DNA"/>
</dbReference>
<dbReference type="PANTHER" id="PTHR30008:SF0">
    <property type="entry name" value="EXODEOXYRIBONUCLEASE 7 LARGE SUBUNIT"/>
    <property type="match status" value="1"/>
</dbReference>
<evidence type="ECO:0000259" key="8">
    <source>
        <dbReference type="Pfam" id="PF02601"/>
    </source>
</evidence>
<dbReference type="NCBIfam" id="TIGR00237">
    <property type="entry name" value="xseA"/>
    <property type="match status" value="1"/>
</dbReference>
<dbReference type="Pfam" id="PF02601">
    <property type="entry name" value="Exonuc_VII_L"/>
    <property type="match status" value="1"/>
</dbReference>
<proteinExistence type="inferred from homology"/>
<evidence type="ECO:0000313" key="10">
    <source>
        <dbReference type="EMBL" id="CAJ0739906.1"/>
    </source>
</evidence>
<evidence type="ECO:0000256" key="5">
    <source>
        <dbReference type="HAMAP-Rule" id="MF_00378"/>
    </source>
</evidence>
<dbReference type="PANTHER" id="PTHR30008">
    <property type="entry name" value="EXODEOXYRIBONUCLEASE 7 LARGE SUBUNIT"/>
    <property type="match status" value="1"/>
</dbReference>
<keyword evidence="4 5" id="KW-0269">Exonuclease</keyword>
<keyword evidence="3 5" id="KW-0378">Hydrolase</keyword>
<dbReference type="Pfam" id="PF13742">
    <property type="entry name" value="tRNA_anti_2"/>
    <property type="match status" value="1"/>
</dbReference>
<evidence type="ECO:0000256" key="1">
    <source>
        <dbReference type="ARBA" id="ARBA00022490"/>
    </source>
</evidence>
<dbReference type="InterPro" id="IPR025824">
    <property type="entry name" value="OB-fold_nuc-bd_dom"/>
</dbReference>
<comment type="similarity">
    <text evidence="5 6">Belongs to the XseA family.</text>
</comment>
<evidence type="ECO:0000313" key="11">
    <source>
        <dbReference type="Proteomes" id="UP001189225"/>
    </source>
</evidence>
<evidence type="ECO:0000256" key="7">
    <source>
        <dbReference type="SAM" id="MobiDB-lite"/>
    </source>
</evidence>
<evidence type="ECO:0000259" key="9">
    <source>
        <dbReference type="Pfam" id="PF13742"/>
    </source>
</evidence>
<accession>A0AB72X787</accession>
<protein>
    <recommendedName>
        <fullName evidence="5">Exodeoxyribonuclease 7 large subunit</fullName>
        <ecNumber evidence="5">3.1.11.6</ecNumber>
    </recommendedName>
    <alternativeName>
        <fullName evidence="5">Exodeoxyribonuclease VII large subunit</fullName>
        <shortName evidence="5">Exonuclease VII large subunit</shortName>
    </alternativeName>
</protein>
<reference evidence="10 11" key="1">
    <citation type="submission" date="2023-07" db="EMBL/GenBank/DDBJ databases">
        <authorList>
            <person name="Peeters C."/>
        </authorList>
    </citation>
    <scope>NUCLEOTIDE SEQUENCE [LARGE SCALE GENOMIC DNA]</scope>
    <source>
        <strain evidence="10 11">R-16034</strain>
    </source>
</reference>
<keyword evidence="11" id="KW-1185">Reference proteome</keyword>
<feature type="compositionally biased region" description="Low complexity" evidence="7">
    <location>
        <begin position="15"/>
        <end position="36"/>
    </location>
</feature>
<evidence type="ECO:0000256" key="4">
    <source>
        <dbReference type="ARBA" id="ARBA00022839"/>
    </source>
</evidence>
<comment type="subunit">
    <text evidence="5">Heterooligomer composed of large and small subunits.</text>
</comment>
<gene>
    <name evidence="5 10" type="primary">xseA</name>
    <name evidence="10" type="ORF">R16034_01873</name>
</gene>
<comment type="subcellular location">
    <subcellularLocation>
        <location evidence="5 6">Cytoplasm</location>
    </subcellularLocation>
</comment>
<dbReference type="GO" id="GO:0009318">
    <property type="term" value="C:exodeoxyribonuclease VII complex"/>
    <property type="evidence" value="ECO:0007669"/>
    <property type="project" value="UniProtKB-UniRule"/>
</dbReference>
<name>A0AB72X787_9RALS</name>
<sequence length="481" mass="53272">MTPPPSSRRPFWMDASAPTPAPSSEMPAAPAAASAPTRGGQEVLTVSDVNRRIAGLLERNFPLGWVRGEISNFTRAASGHWYFSLKDTGAQIRCVMFKGRNQYADFTPREGEAVEVRALVTLYEARGELQLSVEAIRRAGLGNLYEAFLRLKAALEAQGLFDADRKRPLPRHPRAIGVVTSLQAAALRDVLTTLRRRAPHVPVVVYPVPVQGAGASERIAAMLERVNARAEVDVVILCRGGGSIEDLWAFNEEPVARAVAASEIPIVAGVGHETDVTIVDFVADVRAPTPTAAAELVSPDRARMLRDVGRDWDALSAQFRRQLDRRAQTVDWLARRLRSPQAQMRERRTQLAHLEGRLRFALTGRMQRAEHLQRLLTMRLSAARPDATRERTRLQQAEATLARVMRDTLSRAQERLARQHAGLELLAPQRTLERGYAVLLDAKGHAIRDPNALHARARIEARLAQGTADIEIARVQPKLEL</sequence>
<dbReference type="EC" id="3.1.11.6" evidence="5"/>
<dbReference type="AlphaFoldDB" id="A0AB72X787"/>
<dbReference type="InterPro" id="IPR020579">
    <property type="entry name" value="Exonuc_VII_lsu_C"/>
</dbReference>
<dbReference type="GO" id="GO:0008855">
    <property type="term" value="F:exodeoxyribonuclease VII activity"/>
    <property type="evidence" value="ECO:0007669"/>
    <property type="project" value="UniProtKB-UniRule"/>
</dbReference>
<dbReference type="HAMAP" id="MF_00378">
    <property type="entry name" value="Exonuc_7_L"/>
    <property type="match status" value="1"/>
</dbReference>
<keyword evidence="2 5" id="KW-0540">Nuclease</keyword>
<evidence type="ECO:0000256" key="2">
    <source>
        <dbReference type="ARBA" id="ARBA00022722"/>
    </source>
</evidence>
<feature type="domain" description="OB-fold nucleic acid binding" evidence="9">
    <location>
        <begin position="44"/>
        <end position="137"/>
    </location>
</feature>
<dbReference type="GO" id="GO:0005737">
    <property type="term" value="C:cytoplasm"/>
    <property type="evidence" value="ECO:0007669"/>
    <property type="project" value="UniProtKB-SubCell"/>
</dbReference>
<comment type="function">
    <text evidence="5">Bidirectionally degrades single-stranded DNA into large acid-insoluble oligonucleotides, which are then degraded further into small acid-soluble oligonucleotides.</text>
</comment>
<comment type="catalytic activity">
    <reaction evidence="5 6">
        <text>Exonucleolytic cleavage in either 5'- to 3'- or 3'- to 5'-direction to yield nucleoside 5'-phosphates.</text>
        <dbReference type="EC" id="3.1.11.6"/>
    </reaction>
</comment>
<keyword evidence="1 5" id="KW-0963">Cytoplasm</keyword>
<feature type="domain" description="Exonuclease VII large subunit C-terminal" evidence="8">
    <location>
        <begin position="160"/>
        <end position="470"/>
    </location>
</feature>
<dbReference type="CDD" id="cd04489">
    <property type="entry name" value="ExoVII_LU_OBF"/>
    <property type="match status" value="1"/>
</dbReference>
<dbReference type="Proteomes" id="UP001189225">
    <property type="component" value="Unassembled WGS sequence"/>
</dbReference>
<evidence type="ECO:0000256" key="3">
    <source>
        <dbReference type="ARBA" id="ARBA00022801"/>
    </source>
</evidence>
<dbReference type="InterPro" id="IPR003753">
    <property type="entry name" value="Exonuc_VII_L"/>
</dbReference>
<comment type="caution">
    <text evidence="10">The sequence shown here is derived from an EMBL/GenBank/DDBJ whole genome shotgun (WGS) entry which is preliminary data.</text>
</comment>
<evidence type="ECO:0000256" key="6">
    <source>
        <dbReference type="RuleBase" id="RU004355"/>
    </source>
</evidence>
<dbReference type="GO" id="GO:0006308">
    <property type="term" value="P:DNA catabolic process"/>
    <property type="evidence" value="ECO:0007669"/>
    <property type="project" value="UniProtKB-UniRule"/>
</dbReference>
<dbReference type="GO" id="GO:0003676">
    <property type="term" value="F:nucleic acid binding"/>
    <property type="evidence" value="ECO:0007669"/>
    <property type="project" value="InterPro"/>
</dbReference>
<organism evidence="10 11">
    <name type="scientific">Ralstonia edaphi</name>
    <dbReference type="NCBI Taxonomy" id="3058599"/>
    <lineage>
        <taxon>Bacteria</taxon>
        <taxon>Pseudomonadati</taxon>
        <taxon>Pseudomonadota</taxon>
        <taxon>Betaproteobacteria</taxon>
        <taxon>Burkholderiales</taxon>
        <taxon>Burkholderiaceae</taxon>
        <taxon>Ralstonia</taxon>
    </lineage>
</organism>
<feature type="region of interest" description="Disordered" evidence="7">
    <location>
        <begin position="1"/>
        <end position="39"/>
    </location>
</feature>